<dbReference type="Pfam" id="PF07508">
    <property type="entry name" value="Recombinase"/>
    <property type="match status" value="1"/>
</dbReference>
<evidence type="ECO:0000313" key="4">
    <source>
        <dbReference type="Proteomes" id="UP000230775"/>
    </source>
</evidence>
<dbReference type="Proteomes" id="UP000230775">
    <property type="component" value="Unassembled WGS sequence"/>
</dbReference>
<name>A0A2H0WQC2_9BACT</name>
<dbReference type="GO" id="GO:0003677">
    <property type="term" value="F:DNA binding"/>
    <property type="evidence" value="ECO:0007669"/>
    <property type="project" value="InterPro"/>
</dbReference>
<dbReference type="GO" id="GO:0000150">
    <property type="term" value="F:DNA strand exchange activity"/>
    <property type="evidence" value="ECO:0007669"/>
    <property type="project" value="InterPro"/>
</dbReference>
<dbReference type="SUPFAM" id="SSF53041">
    <property type="entry name" value="Resolvase-like"/>
    <property type="match status" value="1"/>
</dbReference>
<dbReference type="Pfam" id="PF00239">
    <property type="entry name" value="Resolvase"/>
    <property type="match status" value="1"/>
</dbReference>
<dbReference type="SMART" id="SM00857">
    <property type="entry name" value="Resolvase"/>
    <property type="match status" value="1"/>
</dbReference>
<comment type="caution">
    <text evidence="3">The sequence shown here is derived from an EMBL/GenBank/DDBJ whole genome shotgun (WGS) entry which is preliminary data.</text>
</comment>
<dbReference type="EMBL" id="PEZI01000009">
    <property type="protein sequence ID" value="PIS14862.1"/>
    <property type="molecule type" value="Genomic_DNA"/>
</dbReference>
<dbReference type="PROSITE" id="PS51736">
    <property type="entry name" value="RECOMBINASES_3"/>
    <property type="match status" value="1"/>
</dbReference>
<accession>A0A2H0WQC2</accession>
<dbReference type="InterPro" id="IPR036162">
    <property type="entry name" value="Resolvase-like_N_sf"/>
</dbReference>
<proteinExistence type="predicted"/>
<dbReference type="PROSITE" id="PS51737">
    <property type="entry name" value="RECOMBINASE_DNA_BIND"/>
    <property type="match status" value="1"/>
</dbReference>
<protein>
    <recommendedName>
        <fullName evidence="5">Resolvase/invertase-type recombinase catalytic domain-containing protein</fullName>
    </recommendedName>
</protein>
<dbReference type="PANTHER" id="PTHR30461:SF23">
    <property type="entry name" value="DNA RECOMBINASE-RELATED"/>
    <property type="match status" value="1"/>
</dbReference>
<sequence>MYLENNQKHMNNRKYFVYIRKSTDVEDKQELSLDAQKRIINEYVSRNKITVAKWFEEKLSARKKGRPIFNELIEKLGADGISGVICHKPDRLTRNLWDSARINEMMELGKDFIFITGSYPNNAQGKLMFNISTATSKWYVDNLSEETKKGQEQRIIQGFFPGVPPLGYLTKKEYLTLTAKETDKREIDSLTAPIVKKAYELYDIGSLSIEGVVEWAYKEGFRGRPSKKRPAGKVGKGAWYNILTNPFYYGWFKWLGQLRKGSHSPIVDYELWDRVQRRLKTKGHRFQLLYEFPFKIEQMHCGICGAGITAEQKFQVICPICKFKFWYKNKRNCPKCKTALNKMDKPKYLHYIYYHCTRSRFNCSERSVRHEYLQQVFEEAIDKITLPPELSDVFREELKQGFKEEQNLRDVSL</sequence>
<dbReference type="InterPro" id="IPR038109">
    <property type="entry name" value="DNA_bind_recomb_sf"/>
</dbReference>
<dbReference type="InterPro" id="IPR006119">
    <property type="entry name" value="Resolv_N"/>
</dbReference>
<dbReference type="InterPro" id="IPR011109">
    <property type="entry name" value="DNA_bind_recombinase_dom"/>
</dbReference>
<dbReference type="AlphaFoldDB" id="A0A2H0WQC2"/>
<dbReference type="CDD" id="cd00338">
    <property type="entry name" value="Ser_Recombinase"/>
    <property type="match status" value="1"/>
</dbReference>
<organism evidence="3 4">
    <name type="scientific">Candidatus Shapirobacteria bacterium CG09_land_8_20_14_0_10_39_12</name>
    <dbReference type="NCBI Taxonomy" id="1974885"/>
    <lineage>
        <taxon>Bacteria</taxon>
        <taxon>Candidatus Shapironibacteriota</taxon>
    </lineage>
</organism>
<evidence type="ECO:0008006" key="5">
    <source>
        <dbReference type="Google" id="ProtNLM"/>
    </source>
</evidence>
<feature type="domain" description="Resolvase/invertase-type recombinase catalytic" evidence="1">
    <location>
        <begin position="14"/>
        <end position="158"/>
    </location>
</feature>
<reference evidence="4" key="1">
    <citation type="submission" date="2017-09" db="EMBL/GenBank/DDBJ databases">
        <title>Depth-based differentiation of microbial function through sediment-hosted aquifers and enrichment of novel symbionts in the deep terrestrial subsurface.</title>
        <authorList>
            <person name="Probst A.J."/>
            <person name="Ladd B."/>
            <person name="Jarett J.K."/>
            <person name="Geller-Mcgrath D.E."/>
            <person name="Sieber C.M.K."/>
            <person name="Emerson J.B."/>
            <person name="Anantharaman K."/>
            <person name="Thomas B.C."/>
            <person name="Malmstrom R."/>
            <person name="Stieglmeier M."/>
            <person name="Klingl A."/>
            <person name="Woyke T."/>
            <person name="Ryan C.M."/>
            <person name="Banfield J.F."/>
        </authorList>
    </citation>
    <scope>NUCLEOTIDE SEQUENCE [LARGE SCALE GENOMIC DNA]</scope>
</reference>
<dbReference type="Gene3D" id="3.90.1750.20">
    <property type="entry name" value="Putative Large Serine Recombinase, Chain B, Domain 2"/>
    <property type="match status" value="1"/>
</dbReference>
<evidence type="ECO:0000259" key="2">
    <source>
        <dbReference type="PROSITE" id="PS51737"/>
    </source>
</evidence>
<evidence type="ECO:0000259" key="1">
    <source>
        <dbReference type="PROSITE" id="PS51736"/>
    </source>
</evidence>
<dbReference type="Gene3D" id="3.40.50.1390">
    <property type="entry name" value="Resolvase, N-terminal catalytic domain"/>
    <property type="match status" value="1"/>
</dbReference>
<evidence type="ECO:0000313" key="3">
    <source>
        <dbReference type="EMBL" id="PIS14862.1"/>
    </source>
</evidence>
<gene>
    <name evidence="3" type="ORF">COT64_00450</name>
</gene>
<dbReference type="PANTHER" id="PTHR30461">
    <property type="entry name" value="DNA-INVERTASE FROM LAMBDOID PROPHAGE"/>
    <property type="match status" value="1"/>
</dbReference>
<dbReference type="InterPro" id="IPR050639">
    <property type="entry name" value="SSR_resolvase"/>
</dbReference>
<feature type="domain" description="Recombinase" evidence="2">
    <location>
        <begin position="165"/>
        <end position="285"/>
    </location>
</feature>